<dbReference type="SUPFAM" id="SSF53613">
    <property type="entry name" value="Ribokinase-like"/>
    <property type="match status" value="1"/>
</dbReference>
<dbReference type="Proteomes" id="UP000199699">
    <property type="component" value="Unassembled WGS sequence"/>
</dbReference>
<feature type="compositionally biased region" description="Basic and acidic residues" evidence="1">
    <location>
        <begin position="291"/>
        <end position="308"/>
    </location>
</feature>
<dbReference type="RefSeq" id="WP_091075739.1">
    <property type="nucleotide sequence ID" value="NZ_FMHT01000003.1"/>
</dbReference>
<sequence>MTRHPVLVGTVTLDVLHEGPIGSGRAPVTLRWGGVMNNMACAMGARGAGPALVTADYTGELASAVATHLVGNGVRWTPLPFAAPLPLFHAELADGSVREKWFIGGAAIDGLDPTALAAGRFLFDTASVLIGGTDATAPALDWLAAEAAERGVPFWLLSADPTETGKLRPARRDNDLTALNLLELGRWAGRPLDSMVDVTAAATELAGAGHCLVTLGGQGALLTGPDGTFRQAPPSIDDPTLTVGAGDVLLGCLLTAHLGGQDWPAALQEATELTGAFLAEPASAERPYRVLRDDPGRRPRFTRPREVRTGTSGDGAVDLRKW</sequence>
<proteinExistence type="predicted"/>
<feature type="region of interest" description="Disordered" evidence="1">
    <location>
        <begin position="291"/>
        <end position="322"/>
    </location>
</feature>
<dbReference type="GO" id="GO:0005829">
    <property type="term" value="C:cytosol"/>
    <property type="evidence" value="ECO:0007669"/>
    <property type="project" value="TreeGrafter"/>
</dbReference>
<dbReference type="AlphaFoldDB" id="A0A1C6RCT9"/>
<dbReference type="Gene3D" id="3.40.1190.20">
    <property type="match status" value="1"/>
</dbReference>
<dbReference type="InterPro" id="IPR011611">
    <property type="entry name" value="PfkB_dom"/>
</dbReference>
<organism evidence="3 4">
    <name type="scientific">Micromonospora nigra</name>
    <dbReference type="NCBI Taxonomy" id="145857"/>
    <lineage>
        <taxon>Bacteria</taxon>
        <taxon>Bacillati</taxon>
        <taxon>Actinomycetota</taxon>
        <taxon>Actinomycetes</taxon>
        <taxon>Micromonosporales</taxon>
        <taxon>Micromonosporaceae</taxon>
        <taxon>Micromonospora</taxon>
    </lineage>
</organism>
<dbReference type="STRING" id="145857.GA0070616_0594"/>
<protein>
    <submittedName>
        <fullName evidence="3">PfkB family carbohydrate kinase</fullName>
    </submittedName>
</protein>
<gene>
    <name evidence="3" type="ORF">GA0070616_0594</name>
</gene>
<keyword evidence="4" id="KW-1185">Reference proteome</keyword>
<dbReference type="EMBL" id="FMHT01000003">
    <property type="protein sequence ID" value="SCL14975.1"/>
    <property type="molecule type" value="Genomic_DNA"/>
</dbReference>
<keyword evidence="3" id="KW-0808">Transferase</keyword>
<name>A0A1C6RCT9_9ACTN</name>
<accession>A0A1C6RCT9</accession>
<dbReference type="GO" id="GO:0008443">
    <property type="term" value="F:phosphofructokinase activity"/>
    <property type="evidence" value="ECO:0007669"/>
    <property type="project" value="TreeGrafter"/>
</dbReference>
<evidence type="ECO:0000259" key="2">
    <source>
        <dbReference type="Pfam" id="PF00294"/>
    </source>
</evidence>
<reference evidence="3 4" key="1">
    <citation type="submission" date="2016-06" db="EMBL/GenBank/DDBJ databases">
        <authorList>
            <person name="Kjaerup R.B."/>
            <person name="Dalgaard T.S."/>
            <person name="Juul-Madsen H.R."/>
        </authorList>
    </citation>
    <scope>NUCLEOTIDE SEQUENCE [LARGE SCALE GENOMIC DNA]</scope>
    <source>
        <strain evidence="3 4">DSM 43818</strain>
    </source>
</reference>
<dbReference type="InterPro" id="IPR029056">
    <property type="entry name" value="Ribokinase-like"/>
</dbReference>
<dbReference type="Pfam" id="PF00294">
    <property type="entry name" value="PfkB"/>
    <property type="match status" value="1"/>
</dbReference>
<feature type="domain" description="Carbohydrate kinase PfkB" evidence="2">
    <location>
        <begin position="32"/>
        <end position="273"/>
    </location>
</feature>
<dbReference type="PANTHER" id="PTHR46566:SF5">
    <property type="entry name" value="1-PHOSPHOFRUCTOKINASE"/>
    <property type="match status" value="1"/>
</dbReference>
<evidence type="ECO:0000313" key="4">
    <source>
        <dbReference type="Proteomes" id="UP000199699"/>
    </source>
</evidence>
<dbReference type="PANTHER" id="PTHR46566">
    <property type="entry name" value="1-PHOSPHOFRUCTOKINASE-RELATED"/>
    <property type="match status" value="1"/>
</dbReference>
<evidence type="ECO:0000313" key="3">
    <source>
        <dbReference type="EMBL" id="SCL14975.1"/>
    </source>
</evidence>
<evidence type="ECO:0000256" key="1">
    <source>
        <dbReference type="SAM" id="MobiDB-lite"/>
    </source>
</evidence>
<keyword evidence="3" id="KW-0418">Kinase</keyword>